<dbReference type="AlphaFoldDB" id="A0A6J4VIP9"/>
<gene>
    <name evidence="2" type="ORF">AVDCRST_MAG33-3327</name>
</gene>
<accession>A0A6J4VIP9</accession>
<proteinExistence type="predicted"/>
<sequence>MCLDNRCHGFHSPISLQDHYLVTRQSPTAPVRPHGTGPEPDAIRPSSSGETHPSG</sequence>
<evidence type="ECO:0000313" key="2">
    <source>
        <dbReference type="EMBL" id="CAA9578433.1"/>
    </source>
</evidence>
<protein>
    <submittedName>
        <fullName evidence="2">Uncharacterized protein</fullName>
    </submittedName>
</protein>
<feature type="region of interest" description="Disordered" evidence="1">
    <location>
        <begin position="16"/>
        <end position="55"/>
    </location>
</feature>
<feature type="compositionally biased region" description="Polar residues" evidence="1">
    <location>
        <begin position="45"/>
        <end position="55"/>
    </location>
</feature>
<organism evidence="2">
    <name type="scientific">uncultured Thermomicrobiales bacterium</name>
    <dbReference type="NCBI Taxonomy" id="1645740"/>
    <lineage>
        <taxon>Bacteria</taxon>
        <taxon>Pseudomonadati</taxon>
        <taxon>Thermomicrobiota</taxon>
        <taxon>Thermomicrobia</taxon>
        <taxon>Thermomicrobiales</taxon>
        <taxon>environmental samples</taxon>
    </lineage>
</organism>
<reference evidence="2" key="1">
    <citation type="submission" date="2020-02" db="EMBL/GenBank/DDBJ databases">
        <authorList>
            <person name="Meier V. D."/>
        </authorList>
    </citation>
    <scope>NUCLEOTIDE SEQUENCE</scope>
    <source>
        <strain evidence="2">AVDCRST_MAG33</strain>
    </source>
</reference>
<name>A0A6J4VIP9_9BACT</name>
<dbReference type="EMBL" id="CADCWK010000414">
    <property type="protein sequence ID" value="CAA9578433.1"/>
    <property type="molecule type" value="Genomic_DNA"/>
</dbReference>
<evidence type="ECO:0000256" key="1">
    <source>
        <dbReference type="SAM" id="MobiDB-lite"/>
    </source>
</evidence>